<feature type="compositionally biased region" description="Low complexity" evidence="2">
    <location>
        <begin position="135"/>
        <end position="148"/>
    </location>
</feature>
<feature type="domain" description="Zn(2)-C6 fungal-type" evidence="3">
    <location>
        <begin position="242"/>
        <end position="271"/>
    </location>
</feature>
<dbReference type="Proteomes" id="UP000800082">
    <property type="component" value="Unassembled WGS sequence"/>
</dbReference>
<evidence type="ECO:0000256" key="1">
    <source>
        <dbReference type="ARBA" id="ARBA00023242"/>
    </source>
</evidence>
<dbReference type="InterPro" id="IPR053181">
    <property type="entry name" value="EcdB-like_regulator"/>
</dbReference>
<dbReference type="GeneID" id="54347408"/>
<keyword evidence="5" id="KW-1185">Reference proteome</keyword>
<dbReference type="GO" id="GO:0000981">
    <property type="term" value="F:DNA-binding transcription factor activity, RNA polymerase II-specific"/>
    <property type="evidence" value="ECO:0007669"/>
    <property type="project" value="InterPro"/>
</dbReference>
<keyword evidence="1" id="KW-0539">Nucleus</keyword>
<dbReference type="GO" id="GO:0008270">
    <property type="term" value="F:zinc ion binding"/>
    <property type="evidence" value="ECO:0007669"/>
    <property type="project" value="InterPro"/>
</dbReference>
<dbReference type="AlphaFoldDB" id="A0A6A5RPK5"/>
<feature type="region of interest" description="Disordered" evidence="2">
    <location>
        <begin position="1"/>
        <end position="233"/>
    </location>
</feature>
<feature type="region of interest" description="Disordered" evidence="2">
    <location>
        <begin position="477"/>
        <end position="546"/>
    </location>
</feature>
<dbReference type="PANTHER" id="PTHR47785:SF4">
    <property type="entry name" value="ZN(II)2CYS6 TRANSCRIPTION FACTOR (EUROFUNG)"/>
    <property type="match status" value="1"/>
</dbReference>
<accession>A0A6A5RPK5</accession>
<dbReference type="SMART" id="SM00066">
    <property type="entry name" value="GAL4"/>
    <property type="match status" value="1"/>
</dbReference>
<protein>
    <recommendedName>
        <fullName evidence="3">Zn(2)-C6 fungal-type domain-containing protein</fullName>
    </recommendedName>
</protein>
<sequence>MADPDAPAQKRPRLDSVNPPVYNHNGHGFPPPPPPHAQPTRQLSHPTPAHAAPSPTARHYPPGLPHPSHSYPPPGQGPPPGPQPSPSLPPSDIRAYSDPRTIPSPSQRPHGAGGPPPVNISQDNIATYRAPPTPQSSTQPEPQSTRSSISADVKPQPPPMDHGGHQSPWGMNPEHRPNGHMSNGYSHSISPTHHNNGQPFHPPPPPAPQYDQGPYASSPYVGQYAGTAGQQVRRKQVRATQACNHCRTRKQKCDEARPCQFCRENNFDCQYKDVPPPKQDRSMMQLQESVNDIGDVLKSLVGEFTSWRQSVESRLPLAQTPNQISNIASPEAGFVAPNARIPTPAQGNSQMRRISNMKTESPNLRHSQMSPSASQAMTPIKQESMFAPPQQPATPAESVRSEHSGATGLPPKEKSGLQSDHTTPAHKLFEEWHSMANFCRNVDYIEKLIEGGHEVSEYPMLLEQDRGLLRVWGVGEGQDLNDGAQGPGSPDSGGDADASSPAPGKEGLWGYPPADTSSPGTVPGEIPSSHPRAEKENYGGLGPDGRPDFRSHVLGELYDSYIENIHKLHPFMNASKLRRMIKEFSEQYSPDSNGKYAGSPAANSLASHQLHQGLKRKRSGSAYGEPWSSKGAIERSLRNALVLLVLALGKVCAHHEPLPSPQSDRMTHANGGWGVHANSSFNSDTSDDNRPRNVDILPGMGYFAYATDILGNQQGGNTVAHAQAMILAALYLSQFARVLESWSWINNACRVVLVLIKADYQKLDRNWCLENKASLPPKERYRLNLVMCVYWTCLQLESDILAEMSTLPPSRISDFQSEIAYPDGVYESVPIESGISVEEKMFADPQTQEGSMLMYSSQIWLRVILNEAHNMLYGRSKWHLILLFLILLTTADARRSFDTHNIKEVAHRAIAHVRILEDWRRVLPPALAWNDDDPPATDINVARLRAKYYGSIYVILRPYLRIANHFIDFPPTGASARASHHSSPAPTSGGSSNRNVHLLVDLSDDQRSIIGVAVKCINAAIQSTIAFDRVGAAPNSKYVKFNANARTRRLVVTNIFGTMHAQFGNMLVLAAVFKSQLCRYLPRDTQLTKNNLTLLMDRTCKVLGEIAPNSPILEMDLKILRNVRKQLDLFP</sequence>
<dbReference type="CDD" id="cd00067">
    <property type="entry name" value="GAL4"/>
    <property type="match status" value="1"/>
</dbReference>
<dbReference type="Gene3D" id="4.10.240.10">
    <property type="entry name" value="Zn(2)-C6 fungal-type DNA-binding domain"/>
    <property type="match status" value="1"/>
</dbReference>
<proteinExistence type="predicted"/>
<dbReference type="CDD" id="cd12148">
    <property type="entry name" value="fungal_TF_MHR"/>
    <property type="match status" value="1"/>
</dbReference>
<name>A0A6A5RPK5_9PLEO</name>
<dbReference type="SUPFAM" id="SSF57701">
    <property type="entry name" value="Zn2/Cys6 DNA-binding domain"/>
    <property type="match status" value="1"/>
</dbReference>
<feature type="region of interest" description="Disordered" evidence="2">
    <location>
        <begin position="386"/>
        <end position="421"/>
    </location>
</feature>
<dbReference type="InterPro" id="IPR036864">
    <property type="entry name" value="Zn2-C6_fun-type_DNA-bd_sf"/>
</dbReference>
<dbReference type="OrthoDB" id="5244761at2759"/>
<dbReference type="PROSITE" id="PS00463">
    <property type="entry name" value="ZN2_CY6_FUNGAL_1"/>
    <property type="match status" value="1"/>
</dbReference>
<feature type="compositionally biased region" description="Low complexity" evidence="2">
    <location>
        <begin position="482"/>
        <end position="504"/>
    </location>
</feature>
<dbReference type="Pfam" id="PF00172">
    <property type="entry name" value="Zn_clus"/>
    <property type="match status" value="1"/>
</dbReference>
<evidence type="ECO:0000313" key="5">
    <source>
        <dbReference type="Proteomes" id="UP000800082"/>
    </source>
</evidence>
<evidence type="ECO:0000259" key="3">
    <source>
        <dbReference type="PROSITE" id="PS50048"/>
    </source>
</evidence>
<dbReference type="InterPro" id="IPR001138">
    <property type="entry name" value="Zn2Cys6_DnaBD"/>
</dbReference>
<dbReference type="EMBL" id="ML978963">
    <property type="protein sequence ID" value="KAF1930351.1"/>
    <property type="molecule type" value="Genomic_DNA"/>
</dbReference>
<evidence type="ECO:0000313" key="4">
    <source>
        <dbReference type="EMBL" id="KAF1930351.1"/>
    </source>
</evidence>
<feature type="compositionally biased region" description="Pro residues" evidence="2">
    <location>
        <begin position="62"/>
        <end position="89"/>
    </location>
</feature>
<gene>
    <name evidence="4" type="ORF">M421DRAFT_372215</name>
</gene>
<feature type="compositionally biased region" description="Low complexity" evidence="2">
    <location>
        <begin position="44"/>
        <end position="61"/>
    </location>
</feature>
<reference evidence="4" key="1">
    <citation type="journal article" date="2020" name="Stud. Mycol.">
        <title>101 Dothideomycetes genomes: a test case for predicting lifestyles and emergence of pathogens.</title>
        <authorList>
            <person name="Haridas S."/>
            <person name="Albert R."/>
            <person name="Binder M."/>
            <person name="Bloem J."/>
            <person name="Labutti K."/>
            <person name="Salamov A."/>
            <person name="Andreopoulos B."/>
            <person name="Baker S."/>
            <person name="Barry K."/>
            <person name="Bills G."/>
            <person name="Bluhm B."/>
            <person name="Cannon C."/>
            <person name="Castanera R."/>
            <person name="Culley D."/>
            <person name="Daum C."/>
            <person name="Ezra D."/>
            <person name="Gonzalez J."/>
            <person name="Henrissat B."/>
            <person name="Kuo A."/>
            <person name="Liang C."/>
            <person name="Lipzen A."/>
            <person name="Lutzoni F."/>
            <person name="Magnuson J."/>
            <person name="Mondo S."/>
            <person name="Nolan M."/>
            <person name="Ohm R."/>
            <person name="Pangilinan J."/>
            <person name="Park H.-J."/>
            <person name="Ramirez L."/>
            <person name="Alfaro M."/>
            <person name="Sun H."/>
            <person name="Tritt A."/>
            <person name="Yoshinaga Y."/>
            <person name="Zwiers L.-H."/>
            <person name="Turgeon B."/>
            <person name="Goodwin S."/>
            <person name="Spatafora J."/>
            <person name="Crous P."/>
            <person name="Grigoriev I."/>
        </authorList>
    </citation>
    <scope>NUCLEOTIDE SEQUENCE</scope>
    <source>
        <strain evidence="4">CBS 183.55</strain>
    </source>
</reference>
<feature type="compositionally biased region" description="Polar residues" evidence="2">
    <location>
        <begin position="180"/>
        <end position="197"/>
    </location>
</feature>
<dbReference type="RefSeq" id="XP_033450599.1">
    <property type="nucleotide sequence ID" value="XM_033589760.1"/>
</dbReference>
<evidence type="ECO:0000256" key="2">
    <source>
        <dbReference type="SAM" id="MobiDB-lite"/>
    </source>
</evidence>
<organism evidence="4 5">
    <name type="scientific">Didymella exigua CBS 183.55</name>
    <dbReference type="NCBI Taxonomy" id="1150837"/>
    <lineage>
        <taxon>Eukaryota</taxon>
        <taxon>Fungi</taxon>
        <taxon>Dikarya</taxon>
        <taxon>Ascomycota</taxon>
        <taxon>Pezizomycotina</taxon>
        <taxon>Dothideomycetes</taxon>
        <taxon>Pleosporomycetidae</taxon>
        <taxon>Pleosporales</taxon>
        <taxon>Pleosporineae</taxon>
        <taxon>Didymellaceae</taxon>
        <taxon>Didymella</taxon>
    </lineage>
</organism>
<dbReference type="PROSITE" id="PS50048">
    <property type="entry name" value="ZN2_CY6_FUNGAL_2"/>
    <property type="match status" value="1"/>
</dbReference>
<dbReference type="PANTHER" id="PTHR47785">
    <property type="entry name" value="ZN(II)2CYS6 TRANSCRIPTION FACTOR (EUROFUNG)-RELATED-RELATED"/>
    <property type="match status" value="1"/>
</dbReference>